<proteinExistence type="predicted"/>
<keyword evidence="14" id="KW-1185">Reference proteome</keyword>
<dbReference type="PROSITE" id="PS00108">
    <property type="entry name" value="PROTEIN_KINASE_ST"/>
    <property type="match status" value="1"/>
</dbReference>
<evidence type="ECO:0000259" key="12">
    <source>
        <dbReference type="PROSITE" id="PS50011"/>
    </source>
</evidence>
<dbReference type="PROSITE" id="PS50011">
    <property type="entry name" value="PROTEIN_KINASE_DOM"/>
    <property type="match status" value="1"/>
</dbReference>
<keyword evidence="8 10" id="KW-0067">ATP-binding</keyword>
<dbReference type="CDD" id="cd13999">
    <property type="entry name" value="STKc_MAP3K-like"/>
    <property type="match status" value="1"/>
</dbReference>
<name>A0A834WZF7_9FABA</name>
<evidence type="ECO:0000256" key="10">
    <source>
        <dbReference type="PROSITE-ProRule" id="PRU10141"/>
    </source>
</evidence>
<dbReference type="Gene3D" id="1.10.510.10">
    <property type="entry name" value="Transferase(Phosphotransferase) domain 1"/>
    <property type="match status" value="1"/>
</dbReference>
<feature type="region of interest" description="Disordered" evidence="11">
    <location>
        <begin position="489"/>
        <end position="518"/>
    </location>
</feature>
<keyword evidence="2" id="KW-0963">Cytoplasm</keyword>
<dbReference type="Proteomes" id="UP000634136">
    <property type="component" value="Unassembled WGS sequence"/>
</dbReference>
<keyword evidence="7 13" id="KW-0418">Kinase</keyword>
<dbReference type="SMART" id="SM00666">
    <property type="entry name" value="PB1"/>
    <property type="match status" value="1"/>
</dbReference>
<dbReference type="PANTHER" id="PTHR23257">
    <property type="entry name" value="SERINE-THREONINE PROTEIN KINASE"/>
    <property type="match status" value="1"/>
</dbReference>
<dbReference type="InterPro" id="IPR000270">
    <property type="entry name" value="PB1_dom"/>
</dbReference>
<dbReference type="Gene3D" id="3.10.20.90">
    <property type="entry name" value="Phosphatidylinositol 3-kinase Catalytic Subunit, Chain A, domain 1"/>
    <property type="match status" value="1"/>
</dbReference>
<evidence type="ECO:0000256" key="6">
    <source>
        <dbReference type="ARBA" id="ARBA00022741"/>
    </source>
</evidence>
<evidence type="ECO:0000256" key="1">
    <source>
        <dbReference type="ARBA" id="ARBA00004496"/>
    </source>
</evidence>
<dbReference type="InterPro" id="IPR011009">
    <property type="entry name" value="Kinase-like_dom_sf"/>
</dbReference>
<evidence type="ECO:0000256" key="2">
    <source>
        <dbReference type="ARBA" id="ARBA00022490"/>
    </source>
</evidence>
<keyword evidence="9" id="KW-0927">Auxin signaling pathway</keyword>
<dbReference type="SMART" id="SM00220">
    <property type="entry name" value="S_TKc"/>
    <property type="match status" value="1"/>
</dbReference>
<dbReference type="EMBL" id="JAAIUW010000004">
    <property type="protein sequence ID" value="KAF7834793.1"/>
    <property type="molecule type" value="Genomic_DNA"/>
</dbReference>
<feature type="domain" description="Protein kinase" evidence="12">
    <location>
        <begin position="915"/>
        <end position="1180"/>
    </location>
</feature>
<dbReference type="PRINTS" id="PR00109">
    <property type="entry name" value="TYRKINASE"/>
</dbReference>
<accession>A0A834WZF7</accession>
<keyword evidence="4" id="KW-0597">Phosphoprotein</keyword>
<dbReference type="Gene3D" id="3.30.200.20">
    <property type="entry name" value="Phosphorylase Kinase, domain 1"/>
    <property type="match status" value="1"/>
</dbReference>
<dbReference type="FunFam" id="1.10.510.10:FF:000142">
    <property type="entry name" value="Octicosapeptide/phox/Bem1p domain kinase superfamily protein"/>
    <property type="match status" value="1"/>
</dbReference>
<sequence length="1197" mass="132446">MEPRNEELQPAPHLVTQGHLDAMNVSRRSSDLNTSDVKPVLNYSIQTGEEFAFEFMRDRVNLRNPVFSNAGDPNGTTGYIKLKDILGISHAGSESGSDISMLSMVEKRPKEFDKMNTSLHGDRSNYGSVRSIPRTSFNQDNGRFVHGYATSGGSDSSSMTMKVLFSFGGRILPRPSDGKLRYVGGETRMIRIRKDISWQELMHKALLIYNQVHILKYQLPGEELDALVSVSSDEDLQNMMEECNHLDNREGSQKLRMFLFSMSDLEDAQFGLNSMGDDSEIQFVVAVNGMDLGSRNNSTPLGVNSSANNLHELDRQNIERETGRVAVESIGINSAPLTGKIDSLLNQSSQPMLPTSSNAYETYPLFYGDQMVRLGETISQNPIHQGFNPSQNPALREAPVTVPPLGMINQPGILNDGHLPSGLQVQNSEIPAVQVTKKGDSSVQLASEPGKVLASETPSPVPSQPFDGNMKNNFPEATVAVTLQEGHLLTSPPTKKDQNQDYDEASSTSSSAFGPAYADSQSNPYDLSCLHPPPIPKRVYYSERTPREQVELLNRSSKSDDTQGSQFLVSDLLSDIDPQGSVTKSGDNFHDDGRTIGNGFSRPQMYVPDASSQMKFKLAEHVDPELKQVLPNNEGSKDMINEDQVNRLETESYYKNSKLDLPSLHQVPSVKHHDDPVANLPEINWGEPSGKESNDDSVAEALPVSLIGNTTKVAKQAQGDILIDIDDRFPRELLSDMYSKAKLAEDSSNLLPLTKDGVGVSINMENHEPKSWSYFQKLAQEGLDNVSLIDRDHFGFSPALGNEAGDNKIQLVTPDGVSVDHVDPHPNFGEENQKDLHGMIGTETAMLQPNYGDTHSQVKDTESMQFDAMMGNIRAHESEYEDVKFETRNSGLPPLDPSLGEFDISTLQVIKNEDLEELRELGSGTFGTVYHGKWRGTDVAIKRIKKSCFTGRSSEQERLTVEFWREADILSKLHHPNVVAFYGVVQDGPGGTMATVTEFMVDGSLRHVLLRKDRYLDRRKRLIIAMDAAFGMEYLHSKNIVHFDLKCDNLLVNMKDPLRPICKVGDFGLSKIKRNTLVSGGVRGTLPWMAPELLNGSSNKVSEKVDVFSFGIVLWEILTGEEPYANMHYGAIIGGIVNNTLRPTIPSHCDSEWRTLMEQCWAPNPAVRPSFTEIASRLRVMSAAASQSKTQGHKASK</sequence>
<comment type="subcellular location">
    <subcellularLocation>
        <location evidence="1">Cytoplasm</location>
    </subcellularLocation>
</comment>
<dbReference type="Pfam" id="PF00564">
    <property type="entry name" value="PB1"/>
    <property type="match status" value="1"/>
</dbReference>
<dbReference type="AlphaFoldDB" id="A0A834WZF7"/>
<evidence type="ECO:0000256" key="4">
    <source>
        <dbReference type="ARBA" id="ARBA00022553"/>
    </source>
</evidence>
<reference evidence="13" key="1">
    <citation type="submission" date="2020-09" db="EMBL/GenBank/DDBJ databases">
        <title>Genome-Enabled Discovery of Anthraquinone Biosynthesis in Senna tora.</title>
        <authorList>
            <person name="Kang S.-H."/>
            <person name="Pandey R.P."/>
            <person name="Lee C.-M."/>
            <person name="Sim J.-S."/>
            <person name="Jeong J.-T."/>
            <person name="Choi B.-S."/>
            <person name="Jung M."/>
            <person name="Ginzburg D."/>
            <person name="Zhao K."/>
            <person name="Won S.Y."/>
            <person name="Oh T.-J."/>
            <person name="Yu Y."/>
            <person name="Kim N.-H."/>
            <person name="Lee O.R."/>
            <person name="Lee T.-H."/>
            <person name="Bashyal P."/>
            <person name="Kim T.-S."/>
            <person name="Lee W.-H."/>
            <person name="Kawkins C."/>
            <person name="Kim C.-K."/>
            <person name="Kim J.S."/>
            <person name="Ahn B.O."/>
            <person name="Rhee S.Y."/>
            <person name="Sohng J.K."/>
        </authorList>
    </citation>
    <scope>NUCLEOTIDE SEQUENCE</scope>
    <source>
        <tissue evidence="13">Leaf</tissue>
    </source>
</reference>
<comment type="caution">
    <text evidence="13">The sequence shown here is derived from an EMBL/GenBank/DDBJ whole genome shotgun (WGS) entry which is preliminary data.</text>
</comment>
<dbReference type="GO" id="GO:0010928">
    <property type="term" value="P:regulation of auxin mediated signaling pathway"/>
    <property type="evidence" value="ECO:0007669"/>
    <property type="project" value="UniProtKB-ARBA"/>
</dbReference>
<dbReference type="PROSITE" id="PS00107">
    <property type="entry name" value="PROTEIN_KINASE_ATP"/>
    <property type="match status" value="1"/>
</dbReference>
<evidence type="ECO:0000256" key="9">
    <source>
        <dbReference type="ARBA" id="ARBA00023294"/>
    </source>
</evidence>
<evidence type="ECO:0000313" key="14">
    <source>
        <dbReference type="Proteomes" id="UP000634136"/>
    </source>
</evidence>
<dbReference type="InterPro" id="IPR050167">
    <property type="entry name" value="Ser_Thr_protein_kinase"/>
</dbReference>
<gene>
    <name evidence="13" type="ORF">G2W53_009652</name>
</gene>
<feature type="region of interest" description="Disordered" evidence="11">
    <location>
        <begin position="672"/>
        <end position="697"/>
    </location>
</feature>
<dbReference type="FunFam" id="3.10.20.90:FF:000058">
    <property type="entry name" value="Octicosapeptide/phox/Bem1p domain kinase superfamily protein"/>
    <property type="match status" value="1"/>
</dbReference>
<dbReference type="InterPro" id="IPR008271">
    <property type="entry name" value="Ser/Thr_kinase_AS"/>
</dbReference>
<feature type="binding site" evidence="10">
    <location>
        <position position="946"/>
    </location>
    <ligand>
        <name>ATP</name>
        <dbReference type="ChEBI" id="CHEBI:30616"/>
    </ligand>
</feature>
<keyword evidence="3" id="KW-0723">Serine/threonine-protein kinase</keyword>
<evidence type="ECO:0000256" key="5">
    <source>
        <dbReference type="ARBA" id="ARBA00022679"/>
    </source>
</evidence>
<dbReference type="GO" id="GO:0005524">
    <property type="term" value="F:ATP binding"/>
    <property type="evidence" value="ECO:0007669"/>
    <property type="project" value="UniProtKB-UniRule"/>
</dbReference>
<dbReference type="FunFam" id="3.30.200.20:FF:000081">
    <property type="entry name" value="Octicosapeptide/phox/Bem1p domain kinase superfamily protein"/>
    <property type="match status" value="1"/>
</dbReference>
<dbReference type="GO" id="GO:0009734">
    <property type="term" value="P:auxin-activated signaling pathway"/>
    <property type="evidence" value="ECO:0007669"/>
    <property type="project" value="UniProtKB-KW"/>
</dbReference>
<dbReference type="GO" id="GO:0005737">
    <property type="term" value="C:cytoplasm"/>
    <property type="evidence" value="ECO:0007669"/>
    <property type="project" value="UniProtKB-SubCell"/>
</dbReference>
<dbReference type="Pfam" id="PF07714">
    <property type="entry name" value="PK_Tyr_Ser-Thr"/>
    <property type="match status" value="1"/>
</dbReference>
<protein>
    <submittedName>
        <fullName evidence="13">Dual specificity protein kinase splB-like</fullName>
    </submittedName>
</protein>
<keyword evidence="5" id="KW-0808">Transferase</keyword>
<keyword evidence="6 10" id="KW-0547">Nucleotide-binding</keyword>
<dbReference type="GO" id="GO:0004674">
    <property type="term" value="F:protein serine/threonine kinase activity"/>
    <property type="evidence" value="ECO:0007669"/>
    <property type="project" value="UniProtKB-KW"/>
</dbReference>
<evidence type="ECO:0000256" key="11">
    <source>
        <dbReference type="SAM" id="MobiDB-lite"/>
    </source>
</evidence>
<evidence type="ECO:0000256" key="7">
    <source>
        <dbReference type="ARBA" id="ARBA00022777"/>
    </source>
</evidence>
<evidence type="ECO:0000256" key="8">
    <source>
        <dbReference type="ARBA" id="ARBA00022840"/>
    </source>
</evidence>
<dbReference type="PANTHER" id="PTHR23257:SF957">
    <property type="entry name" value="F3O9.7 PROTEIN-RELATED"/>
    <property type="match status" value="1"/>
</dbReference>
<dbReference type="CDD" id="cd06410">
    <property type="entry name" value="PB1_UP2"/>
    <property type="match status" value="1"/>
</dbReference>
<evidence type="ECO:0000256" key="3">
    <source>
        <dbReference type="ARBA" id="ARBA00022527"/>
    </source>
</evidence>
<dbReference type="InterPro" id="IPR001245">
    <property type="entry name" value="Ser-Thr/Tyr_kinase_cat_dom"/>
</dbReference>
<evidence type="ECO:0000313" key="13">
    <source>
        <dbReference type="EMBL" id="KAF7834793.1"/>
    </source>
</evidence>
<feature type="region of interest" description="Disordered" evidence="11">
    <location>
        <begin position="435"/>
        <end position="473"/>
    </location>
</feature>
<dbReference type="OrthoDB" id="4062651at2759"/>
<dbReference type="InterPro" id="IPR000719">
    <property type="entry name" value="Prot_kinase_dom"/>
</dbReference>
<dbReference type="SUPFAM" id="SSF56112">
    <property type="entry name" value="Protein kinase-like (PK-like)"/>
    <property type="match status" value="1"/>
</dbReference>
<organism evidence="13 14">
    <name type="scientific">Senna tora</name>
    <dbReference type="NCBI Taxonomy" id="362788"/>
    <lineage>
        <taxon>Eukaryota</taxon>
        <taxon>Viridiplantae</taxon>
        <taxon>Streptophyta</taxon>
        <taxon>Embryophyta</taxon>
        <taxon>Tracheophyta</taxon>
        <taxon>Spermatophyta</taxon>
        <taxon>Magnoliopsida</taxon>
        <taxon>eudicotyledons</taxon>
        <taxon>Gunneridae</taxon>
        <taxon>Pentapetalae</taxon>
        <taxon>rosids</taxon>
        <taxon>fabids</taxon>
        <taxon>Fabales</taxon>
        <taxon>Fabaceae</taxon>
        <taxon>Caesalpinioideae</taxon>
        <taxon>Cassia clade</taxon>
        <taxon>Senna</taxon>
    </lineage>
</organism>
<dbReference type="SUPFAM" id="SSF54277">
    <property type="entry name" value="CAD &amp; PB1 domains"/>
    <property type="match status" value="1"/>
</dbReference>
<dbReference type="InterPro" id="IPR017441">
    <property type="entry name" value="Protein_kinase_ATP_BS"/>
</dbReference>